<dbReference type="PROSITE" id="PS50819">
    <property type="entry name" value="INTEIN_ENDONUCLEASE"/>
    <property type="match status" value="1"/>
</dbReference>
<evidence type="ECO:0000259" key="1">
    <source>
        <dbReference type="PROSITE" id="PS50819"/>
    </source>
</evidence>
<accession>A0A8T4L4T0</accession>
<evidence type="ECO:0000313" key="3">
    <source>
        <dbReference type="Proteomes" id="UP000675968"/>
    </source>
</evidence>
<reference evidence="2" key="1">
    <citation type="submission" date="2021-03" db="EMBL/GenBank/DDBJ databases">
        <authorList>
            <person name="Jaffe A."/>
        </authorList>
    </citation>
    <scope>NUCLEOTIDE SEQUENCE</scope>
    <source>
        <strain evidence="2">RIFCSPLOWO2_01_FULL_AR10_48_17</strain>
    </source>
</reference>
<reference evidence="2" key="2">
    <citation type="submission" date="2021-05" db="EMBL/GenBank/DDBJ databases">
        <title>Protein family content uncovers lineage relationships and bacterial pathway maintenance mechanisms in DPANN archaea.</title>
        <authorList>
            <person name="Castelle C.J."/>
            <person name="Meheust R."/>
            <person name="Jaffe A.L."/>
            <person name="Seitz K."/>
            <person name="Gong X."/>
            <person name="Baker B.J."/>
            <person name="Banfield J.F."/>
        </authorList>
    </citation>
    <scope>NUCLEOTIDE SEQUENCE</scope>
    <source>
        <strain evidence="2">RIFCSPLOWO2_01_FULL_AR10_48_17</strain>
    </source>
</reference>
<dbReference type="Proteomes" id="UP000675968">
    <property type="component" value="Unassembled WGS sequence"/>
</dbReference>
<name>A0A8T4L4T0_9ARCH</name>
<dbReference type="Gene3D" id="3.10.28.10">
    <property type="entry name" value="Homing endonucleases"/>
    <property type="match status" value="1"/>
</dbReference>
<evidence type="ECO:0000313" key="2">
    <source>
        <dbReference type="EMBL" id="MBS3061831.1"/>
    </source>
</evidence>
<dbReference type="Pfam" id="PF14528">
    <property type="entry name" value="LAGLIDADG_3"/>
    <property type="match status" value="1"/>
</dbReference>
<dbReference type="GO" id="GO:0004519">
    <property type="term" value="F:endonuclease activity"/>
    <property type="evidence" value="ECO:0007669"/>
    <property type="project" value="InterPro"/>
</dbReference>
<organism evidence="2 3">
    <name type="scientific">Candidatus Iainarchaeum sp</name>
    <dbReference type="NCBI Taxonomy" id="3101447"/>
    <lineage>
        <taxon>Archaea</taxon>
        <taxon>Candidatus Iainarchaeota</taxon>
        <taxon>Candidatus Iainarchaeia</taxon>
        <taxon>Candidatus Iainarchaeales</taxon>
        <taxon>Candidatus Iainarchaeaceae</taxon>
        <taxon>Candidatus Iainarchaeum</taxon>
    </lineage>
</organism>
<dbReference type="AlphaFoldDB" id="A0A8T4L4T0"/>
<sequence length="363" mass="42686">MPPKELIYQNAFSEVKEKRIYLPKEVQKKFFLDVKRSLGNNSWPALANRFGINYWKFKNYKKGDLTVPNSCFEEFVRVLNKEKTEEYRAQTHMFDGNWGAVKGGKRAIQVLREKYGQEYLDSRRLKGQRNSPVIGASVCKKIVIPKEINSEIAELVGVYLGDGTLTDYLIRISSDKRFDLRYMQYLAHVVQKNFGFISFIRFDKKTNSGYLEIPSKKFVDYFKETFGFSTGDKIRNKARIPDVILQNSDWTKACLRGLMDTDGSFSRRDNYLCMEFTSFNPTLLSQVQEIGYKEEFFSFHSTRHTGSNSWPRIQKYFREVGSSNLRHIIRFDQRLQNNRCLYVKETLKYFPQYENVTIPYFSG</sequence>
<dbReference type="InterPro" id="IPR027434">
    <property type="entry name" value="Homing_endonucl"/>
</dbReference>
<dbReference type="EMBL" id="JAGVWC010000010">
    <property type="protein sequence ID" value="MBS3061831.1"/>
    <property type="molecule type" value="Genomic_DNA"/>
</dbReference>
<dbReference type="SUPFAM" id="SSF55608">
    <property type="entry name" value="Homing endonucleases"/>
    <property type="match status" value="1"/>
</dbReference>
<proteinExistence type="predicted"/>
<comment type="caution">
    <text evidence="2">The sequence shown here is derived from an EMBL/GenBank/DDBJ whole genome shotgun (WGS) entry which is preliminary data.</text>
</comment>
<dbReference type="InterPro" id="IPR004860">
    <property type="entry name" value="LAGLIDADG_dom"/>
</dbReference>
<gene>
    <name evidence="2" type="ORF">J4215_04585</name>
</gene>
<dbReference type="InterPro" id="IPR004042">
    <property type="entry name" value="Intein_endonuc_central"/>
</dbReference>
<feature type="domain" description="DOD-type homing endonuclease" evidence="1">
    <location>
        <begin position="155"/>
        <end position="299"/>
    </location>
</feature>
<protein>
    <recommendedName>
        <fullName evidence="1">DOD-type homing endonuclease domain-containing protein</fullName>
    </recommendedName>
</protein>